<evidence type="ECO:0000313" key="2">
    <source>
        <dbReference type="Proteomes" id="UP000682782"/>
    </source>
</evidence>
<name>A0AC61N5C4_9FIRM</name>
<keyword evidence="2" id="KW-1185">Reference proteome</keyword>
<evidence type="ECO:0000313" key="1">
    <source>
        <dbReference type="EMBL" id="QUC66123.1"/>
    </source>
</evidence>
<sequence>MTQWMYIHLTQKKNDRELICMTIKTSIMDIVSRLKIEEDSVKRFYETAVNAVIEEYAKVLAIDSLNEIIITDRLTESIKVYQYEHELIEEVTENEFGIVFGKTICDIKTNKQTVFLDAYEMLGLMDNDSLNRLYQDNEEQKREAFVHRDHLINLLIHELSHVEYNSQIITEIEFPKKNSFDLYHEGLAKIMFEEYYACRRASEVSIPFYDKSLKKIIVDIEIKVEKLVQKLRRNELKAVEFIKCFQEYLQLSLKYLCYLLGDVVSNKNVNNELKDTNIQVVIECINREFDDLYKSARASCKVIIPLSIQECVFKYYKMFGVYFFTDEYGIRIKYLDNR</sequence>
<protein>
    <submittedName>
        <fullName evidence="1">Uncharacterized protein</fullName>
    </submittedName>
</protein>
<dbReference type="EMBL" id="CP068393">
    <property type="protein sequence ID" value="QUC66123.1"/>
    <property type="molecule type" value="Genomic_DNA"/>
</dbReference>
<organism evidence="1 2">
    <name type="scientific">Aristaeella hokkaidonensis</name>
    <dbReference type="NCBI Taxonomy" id="3046382"/>
    <lineage>
        <taxon>Bacteria</taxon>
        <taxon>Bacillati</taxon>
        <taxon>Bacillota</taxon>
        <taxon>Clostridia</taxon>
        <taxon>Eubacteriales</taxon>
        <taxon>Aristaeellaceae</taxon>
        <taxon>Aristaeella</taxon>
    </lineage>
</organism>
<dbReference type="Proteomes" id="UP000682782">
    <property type="component" value="Chromosome"/>
</dbReference>
<accession>A0AC61N5C4</accession>
<gene>
    <name evidence="1" type="ORF">JYE49_09605</name>
</gene>
<reference evidence="1" key="1">
    <citation type="submission" date="2021-01" db="EMBL/GenBank/DDBJ databases">
        <title>Complete genome sequence of Clostridiales bacterium R-7.</title>
        <authorList>
            <person name="Mahoney-Kurpe S.C."/>
            <person name="Palevich N."/>
            <person name="Koike S."/>
            <person name="Moon C.D."/>
            <person name="Attwood G.T."/>
        </authorList>
    </citation>
    <scope>NUCLEOTIDE SEQUENCE</scope>
    <source>
        <strain evidence="1">R-7</strain>
    </source>
</reference>
<proteinExistence type="predicted"/>